<keyword evidence="3" id="KW-1185">Reference proteome</keyword>
<dbReference type="RefSeq" id="WP_377578538.1">
    <property type="nucleotide sequence ID" value="NZ_JBHTMP010000092.1"/>
</dbReference>
<dbReference type="SMART" id="SM00710">
    <property type="entry name" value="PbH1"/>
    <property type="match status" value="7"/>
</dbReference>
<dbReference type="EMBL" id="JBHTMP010000092">
    <property type="protein sequence ID" value="MFD1325736.1"/>
    <property type="molecule type" value="Genomic_DNA"/>
</dbReference>
<protein>
    <recommendedName>
        <fullName evidence="4">Right handed beta helix region</fullName>
    </recommendedName>
</protein>
<accession>A0ABW3YQS3</accession>
<name>A0ABW3YQS3_9ACTN</name>
<dbReference type="SUPFAM" id="SSF51126">
    <property type="entry name" value="Pectin lyase-like"/>
    <property type="match status" value="2"/>
</dbReference>
<evidence type="ECO:0008006" key="4">
    <source>
        <dbReference type="Google" id="ProtNLM"/>
    </source>
</evidence>
<dbReference type="InterPro" id="IPR011050">
    <property type="entry name" value="Pectin_lyase_fold/virulence"/>
</dbReference>
<comment type="caution">
    <text evidence="2">The sequence shown here is derived from an EMBL/GenBank/DDBJ whole genome shotgun (WGS) entry which is preliminary data.</text>
</comment>
<organism evidence="2 3">
    <name type="scientific">Micromonospora sonneratiae</name>
    <dbReference type="NCBI Taxonomy" id="1184706"/>
    <lineage>
        <taxon>Bacteria</taxon>
        <taxon>Bacillati</taxon>
        <taxon>Actinomycetota</taxon>
        <taxon>Actinomycetes</taxon>
        <taxon>Micromonosporales</taxon>
        <taxon>Micromonosporaceae</taxon>
        <taxon>Micromonospora</taxon>
    </lineage>
</organism>
<feature type="region of interest" description="Disordered" evidence="1">
    <location>
        <begin position="110"/>
        <end position="176"/>
    </location>
</feature>
<sequence>MTVTQDGAIVDGQEIKGFVHVKADNVTIRNSTIRYGGDHAIQVFDGSVGTVIEATRVHCEKDQTNGIVFGGYVARRVEVFGCRNGFLYSDESPATIIDSTWNGQPVETAAAVEPTDTPAPASAAPSATKTATPKPSTKAAGADRQRSAGTFDGPSGYPGPDNTGVPSGTTLRPSGSITLAQDGQVVSGLNIKGCVLVTAKNVIIRKSRITCGSPYSIRTKDADNLLVEDVEINGMGKNTAAVCCGEYTLRRVEIFNVLDGPRLGDNTVVEQSWIHDLVRVGSSHNDALQITGGSNVVVRGNSLEVYNSTTRDPLNSCLMIGSTTSPSVSNLVYEQNYCNGGNYSIGIRSDLRATNIAFRNNVFGRNCRYGIIARSQHPGLSWDRATNIWVDSRKPVL</sequence>
<evidence type="ECO:0000313" key="2">
    <source>
        <dbReference type="EMBL" id="MFD1325736.1"/>
    </source>
</evidence>
<feature type="compositionally biased region" description="Low complexity" evidence="1">
    <location>
        <begin position="114"/>
        <end position="140"/>
    </location>
</feature>
<proteinExistence type="predicted"/>
<gene>
    <name evidence="2" type="ORF">ACFQ4H_32115</name>
</gene>
<dbReference type="Proteomes" id="UP001597260">
    <property type="component" value="Unassembled WGS sequence"/>
</dbReference>
<dbReference type="InterPro" id="IPR012334">
    <property type="entry name" value="Pectin_lyas_fold"/>
</dbReference>
<feature type="compositionally biased region" description="Polar residues" evidence="1">
    <location>
        <begin position="164"/>
        <end position="176"/>
    </location>
</feature>
<dbReference type="InterPro" id="IPR006626">
    <property type="entry name" value="PbH1"/>
</dbReference>
<evidence type="ECO:0000256" key="1">
    <source>
        <dbReference type="SAM" id="MobiDB-lite"/>
    </source>
</evidence>
<dbReference type="Gene3D" id="2.160.20.10">
    <property type="entry name" value="Single-stranded right-handed beta-helix, Pectin lyase-like"/>
    <property type="match status" value="1"/>
</dbReference>
<evidence type="ECO:0000313" key="3">
    <source>
        <dbReference type="Proteomes" id="UP001597260"/>
    </source>
</evidence>
<reference evidence="3" key="1">
    <citation type="journal article" date="2019" name="Int. J. Syst. Evol. Microbiol.">
        <title>The Global Catalogue of Microorganisms (GCM) 10K type strain sequencing project: providing services to taxonomists for standard genome sequencing and annotation.</title>
        <authorList>
            <consortium name="The Broad Institute Genomics Platform"/>
            <consortium name="The Broad Institute Genome Sequencing Center for Infectious Disease"/>
            <person name="Wu L."/>
            <person name="Ma J."/>
        </authorList>
    </citation>
    <scope>NUCLEOTIDE SEQUENCE [LARGE SCALE GENOMIC DNA]</scope>
    <source>
        <strain evidence="3">JCM 31037</strain>
    </source>
</reference>